<keyword evidence="1" id="KW-0732">Signal</keyword>
<organism evidence="2">
    <name type="scientific">Arundo donax</name>
    <name type="common">Giant reed</name>
    <name type="synonym">Donax arundinaceus</name>
    <dbReference type="NCBI Taxonomy" id="35708"/>
    <lineage>
        <taxon>Eukaryota</taxon>
        <taxon>Viridiplantae</taxon>
        <taxon>Streptophyta</taxon>
        <taxon>Embryophyta</taxon>
        <taxon>Tracheophyta</taxon>
        <taxon>Spermatophyta</taxon>
        <taxon>Magnoliopsida</taxon>
        <taxon>Liliopsida</taxon>
        <taxon>Poales</taxon>
        <taxon>Poaceae</taxon>
        <taxon>PACMAD clade</taxon>
        <taxon>Arundinoideae</taxon>
        <taxon>Arundineae</taxon>
        <taxon>Arundo</taxon>
    </lineage>
</organism>
<protein>
    <recommendedName>
        <fullName evidence="3">Secreted protein</fullName>
    </recommendedName>
</protein>
<accession>A0A0A9GZ59</accession>
<dbReference type="EMBL" id="GBRH01168089">
    <property type="protein sequence ID" value="JAE29807.1"/>
    <property type="molecule type" value="Transcribed_RNA"/>
</dbReference>
<reference evidence="2" key="2">
    <citation type="journal article" date="2015" name="Data Brief">
        <title>Shoot transcriptome of the giant reed, Arundo donax.</title>
        <authorList>
            <person name="Barrero R.A."/>
            <person name="Guerrero F.D."/>
            <person name="Moolhuijzen P."/>
            <person name="Goolsby J.A."/>
            <person name="Tidwell J."/>
            <person name="Bellgard S.E."/>
            <person name="Bellgard M.I."/>
        </authorList>
    </citation>
    <scope>NUCLEOTIDE SEQUENCE</scope>
    <source>
        <tissue evidence="2">Shoot tissue taken approximately 20 cm above the soil surface</tissue>
    </source>
</reference>
<reference evidence="2" key="1">
    <citation type="submission" date="2014-09" db="EMBL/GenBank/DDBJ databases">
        <authorList>
            <person name="Magalhaes I.L.F."/>
            <person name="Oliveira U."/>
            <person name="Santos F.R."/>
            <person name="Vidigal T.H.D.A."/>
            <person name="Brescovit A.D."/>
            <person name="Santos A.J."/>
        </authorList>
    </citation>
    <scope>NUCLEOTIDE SEQUENCE</scope>
    <source>
        <tissue evidence="2">Shoot tissue taken approximately 20 cm above the soil surface</tissue>
    </source>
</reference>
<sequence length="80" mass="8791">MRGVVANLGFLISLVSAGRFDGPILRYLRCYLLSYNGKLDFFVSKILVEVTALLCMATADAKLGFPCIGTCKRELLCKVL</sequence>
<evidence type="ECO:0008006" key="3">
    <source>
        <dbReference type="Google" id="ProtNLM"/>
    </source>
</evidence>
<evidence type="ECO:0000313" key="2">
    <source>
        <dbReference type="EMBL" id="JAE29807.1"/>
    </source>
</evidence>
<dbReference type="AlphaFoldDB" id="A0A0A9GZ59"/>
<feature type="chain" id="PRO_5002062793" description="Secreted protein" evidence="1">
    <location>
        <begin position="18"/>
        <end position="80"/>
    </location>
</feature>
<evidence type="ECO:0000256" key="1">
    <source>
        <dbReference type="SAM" id="SignalP"/>
    </source>
</evidence>
<name>A0A0A9GZ59_ARUDO</name>
<proteinExistence type="predicted"/>
<feature type="signal peptide" evidence="1">
    <location>
        <begin position="1"/>
        <end position="17"/>
    </location>
</feature>